<dbReference type="Proteomes" id="UP000887540">
    <property type="component" value="Unplaced"/>
</dbReference>
<dbReference type="AlphaFoldDB" id="A0A914DXH1"/>
<dbReference type="SUPFAM" id="SSF51735">
    <property type="entry name" value="NAD(P)-binding Rossmann-fold domains"/>
    <property type="match status" value="1"/>
</dbReference>
<dbReference type="FunFam" id="3.40.50.720:FF:000084">
    <property type="entry name" value="Short-chain dehydrogenase reductase"/>
    <property type="match status" value="1"/>
</dbReference>
<dbReference type="WBParaSite" id="ACRNAN_scaffold4194.g8601.t1">
    <property type="protein sequence ID" value="ACRNAN_scaffold4194.g8601.t1"/>
    <property type="gene ID" value="ACRNAN_scaffold4194.g8601"/>
</dbReference>
<evidence type="ECO:0000313" key="3">
    <source>
        <dbReference type="WBParaSite" id="ACRNAN_scaffold4194.g8601.t1"/>
    </source>
</evidence>
<reference evidence="3" key="1">
    <citation type="submission" date="2022-11" db="UniProtKB">
        <authorList>
            <consortium name="WormBaseParasite"/>
        </authorList>
    </citation>
    <scope>IDENTIFICATION</scope>
</reference>
<dbReference type="PROSITE" id="PS00061">
    <property type="entry name" value="ADH_SHORT"/>
    <property type="match status" value="1"/>
</dbReference>
<dbReference type="InterPro" id="IPR002347">
    <property type="entry name" value="SDR_fam"/>
</dbReference>
<dbReference type="PRINTS" id="PR00081">
    <property type="entry name" value="GDHRDH"/>
</dbReference>
<dbReference type="GO" id="GO:0016491">
    <property type="term" value="F:oxidoreductase activity"/>
    <property type="evidence" value="ECO:0007669"/>
    <property type="project" value="UniProtKB-KW"/>
</dbReference>
<protein>
    <submittedName>
        <fullName evidence="3">Uncharacterized protein</fullName>
    </submittedName>
</protein>
<dbReference type="PANTHER" id="PTHR44115">
    <property type="entry name" value="PROTEIN CBG09704"/>
    <property type="match status" value="1"/>
</dbReference>
<evidence type="ECO:0000256" key="1">
    <source>
        <dbReference type="ARBA" id="ARBA00023002"/>
    </source>
</evidence>
<keyword evidence="1" id="KW-0560">Oxidoreductase</keyword>
<organism evidence="2 3">
    <name type="scientific">Acrobeloides nanus</name>
    <dbReference type="NCBI Taxonomy" id="290746"/>
    <lineage>
        <taxon>Eukaryota</taxon>
        <taxon>Metazoa</taxon>
        <taxon>Ecdysozoa</taxon>
        <taxon>Nematoda</taxon>
        <taxon>Chromadorea</taxon>
        <taxon>Rhabditida</taxon>
        <taxon>Tylenchina</taxon>
        <taxon>Cephalobomorpha</taxon>
        <taxon>Cephaloboidea</taxon>
        <taxon>Cephalobidae</taxon>
        <taxon>Acrobeloides</taxon>
    </lineage>
</organism>
<dbReference type="InterPro" id="IPR020904">
    <property type="entry name" value="Sc_DH/Rdtase_CS"/>
</dbReference>
<sequence length="263" mass="28300">MGKLDGKVAIITGSSAGIGKSTASLFAQEGASVTIHGRSSESLKKTFELLKSKGVPENRILIVQGPIENEKTCYDLINKTVEKFGRIDILINNAGIGAKAGVGLTDMENFNYIFDVNLKSVVLLTSLAIPHLEKTKGNIVNVSSIAALRANGMFPFYCMSKAALDHFGRCYSLLLADKGIRINTLNPGGVSTEFGVKMGMTPEQYDTMKKSAEETLVPMKRFAEPEEMAKTILFMATDATYMTGANIVADGGCVLFAPMPKLE</sequence>
<evidence type="ECO:0000313" key="2">
    <source>
        <dbReference type="Proteomes" id="UP000887540"/>
    </source>
</evidence>
<dbReference type="PRINTS" id="PR00080">
    <property type="entry name" value="SDRFAMILY"/>
</dbReference>
<dbReference type="Pfam" id="PF13561">
    <property type="entry name" value="adh_short_C2"/>
    <property type="match status" value="1"/>
</dbReference>
<proteinExistence type="predicted"/>
<accession>A0A914DXH1</accession>
<dbReference type="InterPro" id="IPR036291">
    <property type="entry name" value="NAD(P)-bd_dom_sf"/>
</dbReference>
<dbReference type="PANTHER" id="PTHR44115:SF4">
    <property type="entry name" value="OXIDOREDUCTASE"/>
    <property type="match status" value="1"/>
</dbReference>
<name>A0A914DXH1_9BILA</name>
<dbReference type="Gene3D" id="3.40.50.720">
    <property type="entry name" value="NAD(P)-binding Rossmann-like Domain"/>
    <property type="match status" value="1"/>
</dbReference>
<keyword evidence="2" id="KW-1185">Reference proteome</keyword>